<dbReference type="SUPFAM" id="SSF51735">
    <property type="entry name" value="NAD(P)-binding Rossmann-fold domains"/>
    <property type="match status" value="1"/>
</dbReference>
<dbReference type="InterPro" id="IPR002347">
    <property type="entry name" value="SDR_fam"/>
</dbReference>
<dbReference type="PRINTS" id="PR00080">
    <property type="entry name" value="SDRFAMILY"/>
</dbReference>
<dbReference type="GO" id="GO:0008202">
    <property type="term" value="P:steroid metabolic process"/>
    <property type="evidence" value="ECO:0007669"/>
    <property type="project" value="UniProtKB-KW"/>
</dbReference>
<accession>A0A0J9BUA7</accession>
<dbReference type="EMBL" id="ADLK01000029">
    <property type="protein sequence ID" value="KMW16567.1"/>
    <property type="molecule type" value="Genomic_DNA"/>
</dbReference>
<dbReference type="InterPro" id="IPR050259">
    <property type="entry name" value="SDR"/>
</dbReference>
<protein>
    <recommendedName>
        <fullName evidence="6">3-oxoacyl-[acyl-carrier-protein] reductase</fullName>
    </recommendedName>
</protein>
<dbReference type="Gene3D" id="3.40.50.720">
    <property type="entry name" value="NAD(P)-binding Rossmann-like Domain"/>
    <property type="match status" value="1"/>
</dbReference>
<evidence type="ECO:0000313" key="5">
    <source>
        <dbReference type="Proteomes" id="UP000037392"/>
    </source>
</evidence>
<evidence type="ECO:0000313" key="4">
    <source>
        <dbReference type="EMBL" id="KMW16567.1"/>
    </source>
</evidence>
<evidence type="ECO:0008006" key="6">
    <source>
        <dbReference type="Google" id="ProtNLM"/>
    </source>
</evidence>
<organism evidence="4 5">
    <name type="scientific">[Clostridium] citroniae WAL-19142</name>
    <dbReference type="NCBI Taxonomy" id="742734"/>
    <lineage>
        <taxon>Bacteria</taxon>
        <taxon>Bacillati</taxon>
        <taxon>Bacillota</taxon>
        <taxon>Clostridia</taxon>
        <taxon>Lachnospirales</taxon>
        <taxon>Lachnospiraceae</taxon>
        <taxon>Enterocloster</taxon>
    </lineage>
</organism>
<keyword evidence="3" id="KW-0443">Lipid metabolism</keyword>
<dbReference type="PANTHER" id="PTHR42879">
    <property type="entry name" value="3-OXOACYL-(ACYL-CARRIER-PROTEIN) REDUCTASE"/>
    <property type="match status" value="1"/>
</dbReference>
<sequence>MKKLEGKITVMTGAGCGYGMSSGFPAIFAKEGSHLVLNHFKQDPEGMKKFKESLEACGVRVVLVEGDISEEEVAKRLIDTAVAEFGRIDVLINCAGISNPKLLTEITTQEWNRMLAVDLTSNYFTCKYAVPVMIKQNFGRIINLASQVGQKGSVEHCHYAAAKAGVIGFTKSLAREVGKYNITANCIAPGPIETQLMGVVSDEWRKNKEAELVLPRFGELEEILPTAVFLAAEPDGNLYTGQTLGPNLGDVMY</sequence>
<dbReference type="PROSITE" id="PS00061">
    <property type="entry name" value="ADH_SHORT"/>
    <property type="match status" value="1"/>
</dbReference>
<evidence type="ECO:0000256" key="3">
    <source>
        <dbReference type="ARBA" id="ARBA00023221"/>
    </source>
</evidence>
<dbReference type="GO" id="GO:0016491">
    <property type="term" value="F:oxidoreductase activity"/>
    <property type="evidence" value="ECO:0007669"/>
    <property type="project" value="UniProtKB-KW"/>
</dbReference>
<dbReference type="RefSeq" id="WP_007863607.1">
    <property type="nucleotide sequence ID" value="NZ_KQ235881.1"/>
</dbReference>
<dbReference type="FunFam" id="3.40.50.720:FF:000173">
    <property type="entry name" value="3-oxoacyl-[acyl-carrier protein] reductase"/>
    <property type="match status" value="1"/>
</dbReference>
<dbReference type="AlphaFoldDB" id="A0A0J9BUA7"/>
<evidence type="ECO:0000256" key="2">
    <source>
        <dbReference type="ARBA" id="ARBA00023002"/>
    </source>
</evidence>
<dbReference type="Pfam" id="PF13561">
    <property type="entry name" value="adh_short_C2"/>
    <property type="match status" value="1"/>
</dbReference>
<dbReference type="PATRIC" id="fig|742734.4.peg.4356"/>
<dbReference type="GeneID" id="93161569"/>
<reference evidence="4 5" key="1">
    <citation type="submission" date="2011-04" db="EMBL/GenBank/DDBJ databases">
        <title>The Genome Sequence of Clostridium citroniae WAL-19142.</title>
        <authorList>
            <consortium name="The Broad Institute Genome Sequencing Platform"/>
            <person name="Earl A."/>
            <person name="Ward D."/>
            <person name="Feldgarden M."/>
            <person name="Gevers D."/>
            <person name="Warren Y.A."/>
            <person name="Tyrrell K.L."/>
            <person name="Citron D.M."/>
            <person name="Goldstein E.J."/>
            <person name="Daigneault M."/>
            <person name="Allen-Vercoe E."/>
            <person name="Young S.K."/>
            <person name="Zeng Q."/>
            <person name="Gargeya S."/>
            <person name="Fitzgerald M."/>
            <person name="Haas B."/>
            <person name="Abouelleil A."/>
            <person name="Alvarado L."/>
            <person name="Arachchi H.M."/>
            <person name="Berlin A."/>
            <person name="Brown A."/>
            <person name="Chapman S.B."/>
            <person name="Chen Z."/>
            <person name="Dunbar C."/>
            <person name="Freedman E."/>
            <person name="Gearin G."/>
            <person name="Gellesch M."/>
            <person name="Goldberg J."/>
            <person name="Griggs A."/>
            <person name="Gujja S."/>
            <person name="Heilman E.R."/>
            <person name="Heiman D."/>
            <person name="Howarth C."/>
            <person name="Larson L."/>
            <person name="Lui A."/>
            <person name="MacDonald P.J."/>
            <person name="Mehta T."/>
            <person name="Montmayeur A."/>
            <person name="Murphy C."/>
            <person name="Neiman D."/>
            <person name="Pearson M."/>
            <person name="Priest M."/>
            <person name="Roberts A."/>
            <person name="Saif S."/>
            <person name="Shea T."/>
            <person name="Shenoy N."/>
            <person name="Sisk P."/>
            <person name="Stolte C."/>
            <person name="Sykes S."/>
            <person name="White J."/>
            <person name="Yandava C."/>
            <person name="Wortman J."/>
            <person name="Nusbaum C."/>
            <person name="Birren B."/>
        </authorList>
    </citation>
    <scope>NUCLEOTIDE SEQUENCE [LARGE SCALE GENOMIC DNA]</scope>
    <source>
        <strain evidence="4 5">WAL-19142</strain>
    </source>
</reference>
<dbReference type="PANTHER" id="PTHR42879:SF2">
    <property type="entry name" value="3-OXOACYL-[ACYL-CARRIER-PROTEIN] REDUCTASE FABG"/>
    <property type="match status" value="1"/>
</dbReference>
<gene>
    <name evidence="4" type="ORF">HMPREF9470_04067</name>
</gene>
<dbReference type="InterPro" id="IPR036291">
    <property type="entry name" value="NAD(P)-bd_dom_sf"/>
</dbReference>
<dbReference type="Proteomes" id="UP000037392">
    <property type="component" value="Unassembled WGS sequence"/>
</dbReference>
<evidence type="ECO:0000256" key="1">
    <source>
        <dbReference type="ARBA" id="ARBA00006484"/>
    </source>
</evidence>
<comment type="similarity">
    <text evidence="1">Belongs to the short-chain dehydrogenases/reductases (SDR) family.</text>
</comment>
<comment type="caution">
    <text evidence="4">The sequence shown here is derived from an EMBL/GenBank/DDBJ whole genome shotgun (WGS) entry which is preliminary data.</text>
</comment>
<proteinExistence type="inferred from homology"/>
<keyword evidence="3" id="KW-0753">Steroid metabolism</keyword>
<name>A0A0J9BUA7_9FIRM</name>
<dbReference type="PRINTS" id="PR00081">
    <property type="entry name" value="GDHRDH"/>
</dbReference>
<dbReference type="OrthoDB" id="9803333at2"/>
<dbReference type="InterPro" id="IPR020904">
    <property type="entry name" value="Sc_DH/Rdtase_CS"/>
</dbReference>
<keyword evidence="2" id="KW-0560">Oxidoreductase</keyword>
<dbReference type="GO" id="GO:0032787">
    <property type="term" value="P:monocarboxylic acid metabolic process"/>
    <property type="evidence" value="ECO:0007669"/>
    <property type="project" value="UniProtKB-ARBA"/>
</dbReference>